<dbReference type="InterPro" id="IPR001398">
    <property type="entry name" value="Macrophage_inhib_fac"/>
</dbReference>
<comment type="catalytic activity">
    <reaction evidence="7">
        <text>L-dopachrome = 5,6-dihydroxyindole-2-carboxylate</text>
        <dbReference type="Rhea" id="RHEA:13041"/>
        <dbReference type="ChEBI" id="CHEBI:16875"/>
        <dbReference type="ChEBI" id="CHEBI:57509"/>
        <dbReference type="EC" id="5.3.3.12"/>
    </reaction>
</comment>
<proteinExistence type="inferred from homology"/>
<comment type="catalytic activity">
    <reaction evidence="6">
        <text>3-phenylpyruvate = enol-phenylpyruvate</text>
        <dbReference type="Rhea" id="RHEA:17097"/>
        <dbReference type="ChEBI" id="CHEBI:16815"/>
        <dbReference type="ChEBI" id="CHEBI:18005"/>
        <dbReference type="EC" id="5.3.2.1"/>
    </reaction>
</comment>
<dbReference type="GO" id="GO:0004167">
    <property type="term" value="F:dopachrome isomerase activity"/>
    <property type="evidence" value="ECO:0007669"/>
    <property type="project" value="UniProtKB-EC"/>
</dbReference>
<evidence type="ECO:0000256" key="11">
    <source>
        <dbReference type="ARBA" id="ARBA00041912"/>
    </source>
</evidence>
<dbReference type="Gene3D" id="3.30.429.10">
    <property type="entry name" value="Macrophage Migration Inhibitory Factor"/>
    <property type="match status" value="1"/>
</dbReference>
<feature type="region of interest" description="Disordered" evidence="13">
    <location>
        <begin position="1"/>
        <end position="39"/>
    </location>
</feature>
<feature type="region of interest" description="Disordered" evidence="13">
    <location>
        <begin position="242"/>
        <end position="278"/>
    </location>
</feature>
<dbReference type="GO" id="GO:0050178">
    <property type="term" value="F:phenylpyruvate tautomerase activity"/>
    <property type="evidence" value="ECO:0007669"/>
    <property type="project" value="UniProtKB-EC"/>
</dbReference>
<reference evidence="14 15" key="1">
    <citation type="journal article" date="2013" name="PLoS Genet.">
        <title>The genome and development-dependent transcriptomes of Pyronema confluens: a window into fungal evolution.</title>
        <authorList>
            <person name="Traeger S."/>
            <person name="Altegoer F."/>
            <person name="Freitag M."/>
            <person name="Gabaldon T."/>
            <person name="Kempken F."/>
            <person name="Kumar A."/>
            <person name="Marcet-Houben M."/>
            <person name="Poggeler S."/>
            <person name="Stajich J.E."/>
            <person name="Nowrousian M."/>
        </authorList>
    </citation>
    <scope>NUCLEOTIDE SEQUENCE [LARGE SCALE GENOMIC DNA]</scope>
    <source>
        <strain evidence="15">CBS 100304</strain>
        <tissue evidence="14">Vegetative mycelium</tissue>
    </source>
</reference>
<keyword evidence="5" id="KW-0413">Isomerase</keyword>
<evidence type="ECO:0000256" key="2">
    <source>
        <dbReference type="ARBA" id="ARBA00005851"/>
    </source>
</evidence>
<dbReference type="PANTHER" id="PTHR11954">
    <property type="entry name" value="D-DOPACHROME DECARBOXYLASE"/>
    <property type="match status" value="1"/>
</dbReference>
<evidence type="ECO:0000256" key="5">
    <source>
        <dbReference type="ARBA" id="ARBA00023235"/>
    </source>
</evidence>
<evidence type="ECO:0000256" key="9">
    <source>
        <dbReference type="ARBA" id="ARBA00039086"/>
    </source>
</evidence>
<dbReference type="EC" id="5.3.3.12" evidence="8"/>
<comment type="subcellular location">
    <subcellularLocation>
        <location evidence="1">Secreted</location>
    </subcellularLocation>
</comment>
<evidence type="ECO:0000256" key="12">
    <source>
        <dbReference type="ARBA" id="ARBA00042730"/>
    </source>
</evidence>
<keyword evidence="15" id="KW-1185">Reference proteome</keyword>
<evidence type="ECO:0000256" key="13">
    <source>
        <dbReference type="SAM" id="MobiDB-lite"/>
    </source>
</evidence>
<evidence type="ECO:0000256" key="4">
    <source>
        <dbReference type="ARBA" id="ARBA00022525"/>
    </source>
</evidence>
<evidence type="ECO:0000256" key="8">
    <source>
        <dbReference type="ARBA" id="ARBA00038932"/>
    </source>
</evidence>
<dbReference type="Proteomes" id="UP000018144">
    <property type="component" value="Unassembled WGS sequence"/>
</dbReference>
<dbReference type="OrthoDB" id="255819at2759"/>
<sequence>MPHEKDNNYLSPPTSPLNSGFDTIESPLPSPAFSYQSGDDFSSPYSPYGHASQTHANTLHQSFGADNLTRTISYDSPGSPSIKRSGTKKSAKDTAYFKEVFSVRDEPVVPKTAGIWVEFQTNINLHNTPTLLTSLTAYLAHRYKVPPLTILLDISHSSHLSLGGTSEGCYTLTVSAVHSISPTVNKRQAIMLQQWIWENLGLAANRGIIRFNLVECANWATGGDTVLGTMEKEEVKRTGTNSGMIRGMSRRGGSRKEKEKKEGGLRGFSRREKRGERIMEEEGMMEDFPVKETGGKMEQKGLGEIEREMEKMEVEDLGKYSQETLADERPKTEQKPADKPKRKKSVFDIFSRGQK</sequence>
<feature type="compositionally biased region" description="Basic and acidic residues" evidence="13">
    <location>
        <begin position="254"/>
        <end position="278"/>
    </location>
</feature>
<dbReference type="EC" id="5.3.2.1" evidence="9"/>
<evidence type="ECO:0000256" key="6">
    <source>
        <dbReference type="ARBA" id="ARBA00036735"/>
    </source>
</evidence>
<feature type="compositionally biased region" description="Polar residues" evidence="13">
    <location>
        <begin position="8"/>
        <end position="21"/>
    </location>
</feature>
<feature type="region of interest" description="Disordered" evidence="13">
    <location>
        <begin position="303"/>
        <end position="355"/>
    </location>
</feature>
<gene>
    <name evidence="14" type="ORF">PCON_08480</name>
</gene>
<evidence type="ECO:0000313" key="15">
    <source>
        <dbReference type="Proteomes" id="UP000018144"/>
    </source>
</evidence>
<evidence type="ECO:0000313" key="14">
    <source>
        <dbReference type="EMBL" id="CCX08887.1"/>
    </source>
</evidence>
<organism evidence="14 15">
    <name type="scientific">Pyronema omphalodes (strain CBS 100304)</name>
    <name type="common">Pyronema confluens</name>
    <dbReference type="NCBI Taxonomy" id="1076935"/>
    <lineage>
        <taxon>Eukaryota</taxon>
        <taxon>Fungi</taxon>
        <taxon>Dikarya</taxon>
        <taxon>Ascomycota</taxon>
        <taxon>Pezizomycotina</taxon>
        <taxon>Pezizomycetes</taxon>
        <taxon>Pezizales</taxon>
        <taxon>Pyronemataceae</taxon>
        <taxon>Pyronema</taxon>
    </lineage>
</organism>
<feature type="compositionally biased region" description="Basic and acidic residues" evidence="13">
    <location>
        <begin position="326"/>
        <end position="339"/>
    </location>
</feature>
<evidence type="ECO:0000256" key="10">
    <source>
        <dbReference type="ARBA" id="ARBA00041631"/>
    </source>
</evidence>
<dbReference type="EMBL" id="HF935434">
    <property type="protein sequence ID" value="CCX08887.1"/>
    <property type="molecule type" value="Genomic_DNA"/>
</dbReference>
<evidence type="ECO:0000256" key="1">
    <source>
        <dbReference type="ARBA" id="ARBA00004613"/>
    </source>
</evidence>
<keyword evidence="3" id="KW-0202">Cytokine</keyword>
<accession>U4L192</accession>
<feature type="compositionally biased region" description="Basic and acidic residues" evidence="13">
    <location>
        <begin position="303"/>
        <end position="318"/>
    </location>
</feature>
<dbReference type="SUPFAM" id="SSF55331">
    <property type="entry name" value="Tautomerase/MIF"/>
    <property type="match status" value="1"/>
</dbReference>
<name>U4L192_PYROM</name>
<dbReference type="STRING" id="1076935.U4L192"/>
<comment type="similarity">
    <text evidence="2">Belongs to the MIF family.</text>
</comment>
<dbReference type="Pfam" id="PF01187">
    <property type="entry name" value="MIF"/>
    <property type="match status" value="1"/>
</dbReference>
<dbReference type="PANTHER" id="PTHR11954:SF6">
    <property type="entry name" value="MACROPHAGE MIGRATION INHIBITORY FACTOR"/>
    <property type="match status" value="1"/>
</dbReference>
<dbReference type="eggNOG" id="ENOG502S2ZV">
    <property type="taxonomic scope" value="Eukaryota"/>
</dbReference>
<dbReference type="AlphaFoldDB" id="U4L192"/>
<keyword evidence="4" id="KW-0964">Secreted</keyword>
<protein>
    <recommendedName>
        <fullName evidence="12">L-dopachrome isomerase</fullName>
        <ecNumber evidence="9">5.3.2.1</ecNumber>
        <ecNumber evidence="8">5.3.3.12</ecNumber>
    </recommendedName>
    <alternativeName>
        <fullName evidence="10">L-dopachrome tautomerase</fullName>
    </alternativeName>
    <alternativeName>
        <fullName evidence="11">Phenylpyruvate tautomerase</fullName>
    </alternativeName>
</protein>
<evidence type="ECO:0000256" key="7">
    <source>
        <dbReference type="ARBA" id="ARBA00036823"/>
    </source>
</evidence>
<evidence type="ECO:0000256" key="3">
    <source>
        <dbReference type="ARBA" id="ARBA00022514"/>
    </source>
</evidence>
<dbReference type="InterPro" id="IPR014347">
    <property type="entry name" value="Tautomerase/MIF_sf"/>
</dbReference>
<dbReference type="GO" id="GO:0005576">
    <property type="term" value="C:extracellular region"/>
    <property type="evidence" value="ECO:0007669"/>
    <property type="project" value="UniProtKB-SubCell"/>
</dbReference>